<feature type="compositionally biased region" description="Gly residues" evidence="1">
    <location>
        <begin position="125"/>
        <end position="136"/>
    </location>
</feature>
<feature type="region of interest" description="Disordered" evidence="1">
    <location>
        <begin position="1"/>
        <end position="184"/>
    </location>
</feature>
<proteinExistence type="predicted"/>
<keyword evidence="4" id="KW-1185">Reference proteome</keyword>
<evidence type="ECO:0000259" key="2">
    <source>
        <dbReference type="Pfam" id="PF03372"/>
    </source>
</evidence>
<feature type="compositionally biased region" description="Basic and acidic residues" evidence="1">
    <location>
        <begin position="111"/>
        <end position="124"/>
    </location>
</feature>
<reference evidence="4" key="1">
    <citation type="journal article" date="2018" name="Nat. Microbiol.">
        <title>Leveraging single-cell genomics to expand the fungal tree of life.</title>
        <authorList>
            <person name="Ahrendt S.R."/>
            <person name="Quandt C.A."/>
            <person name="Ciobanu D."/>
            <person name="Clum A."/>
            <person name="Salamov A."/>
            <person name="Andreopoulos B."/>
            <person name="Cheng J.F."/>
            <person name="Woyke T."/>
            <person name="Pelin A."/>
            <person name="Henrissat B."/>
            <person name="Reynolds N.K."/>
            <person name="Benny G.L."/>
            <person name="Smith M.E."/>
            <person name="James T.Y."/>
            <person name="Grigoriev I.V."/>
        </authorList>
    </citation>
    <scope>NUCLEOTIDE SEQUENCE [LARGE SCALE GENOMIC DNA]</scope>
</reference>
<dbReference type="EMBL" id="KZ994032">
    <property type="protein sequence ID" value="RKO94045.1"/>
    <property type="molecule type" value="Genomic_DNA"/>
</dbReference>
<feature type="region of interest" description="Disordered" evidence="1">
    <location>
        <begin position="453"/>
        <end position="504"/>
    </location>
</feature>
<accession>A0A4P9WP20</accession>
<name>A0A4P9WP20_9FUNG</name>
<dbReference type="Gene3D" id="3.60.10.10">
    <property type="entry name" value="Endonuclease/exonuclease/phosphatase"/>
    <property type="match status" value="1"/>
</dbReference>
<keyword evidence="3" id="KW-0378">Hydrolase</keyword>
<feature type="compositionally biased region" description="Basic and acidic residues" evidence="1">
    <location>
        <begin position="152"/>
        <end position="163"/>
    </location>
</feature>
<feature type="compositionally biased region" description="Basic residues" evidence="1">
    <location>
        <begin position="50"/>
        <end position="60"/>
    </location>
</feature>
<organism evidence="3 4">
    <name type="scientific">Blyttiomyces helicus</name>
    <dbReference type="NCBI Taxonomy" id="388810"/>
    <lineage>
        <taxon>Eukaryota</taxon>
        <taxon>Fungi</taxon>
        <taxon>Fungi incertae sedis</taxon>
        <taxon>Chytridiomycota</taxon>
        <taxon>Chytridiomycota incertae sedis</taxon>
        <taxon>Chytridiomycetes</taxon>
        <taxon>Chytridiomycetes incertae sedis</taxon>
        <taxon>Blyttiomyces</taxon>
    </lineage>
</organism>
<feature type="compositionally biased region" description="Basic and acidic residues" evidence="1">
    <location>
        <begin position="71"/>
        <end position="80"/>
    </location>
</feature>
<dbReference type="InterPro" id="IPR036691">
    <property type="entry name" value="Endo/exonu/phosph_ase_sf"/>
</dbReference>
<dbReference type="OrthoDB" id="428734at2759"/>
<gene>
    <name evidence="3" type="ORF">BDK51DRAFT_31289</name>
</gene>
<evidence type="ECO:0000256" key="1">
    <source>
        <dbReference type="SAM" id="MobiDB-lite"/>
    </source>
</evidence>
<feature type="compositionally biased region" description="Basic and acidic residues" evidence="1">
    <location>
        <begin position="1"/>
        <end position="10"/>
    </location>
</feature>
<keyword evidence="3" id="KW-0269">Exonuclease</keyword>
<protein>
    <submittedName>
        <fullName evidence="3">Endonuclease/exonuclease/phosphatase</fullName>
    </submittedName>
</protein>
<dbReference type="InterPro" id="IPR005135">
    <property type="entry name" value="Endo/exonuclease/phosphatase"/>
</dbReference>
<evidence type="ECO:0000313" key="4">
    <source>
        <dbReference type="Proteomes" id="UP000269721"/>
    </source>
</evidence>
<sequence>MRGDHYEPSRKRASYWDPERAGKRGSAWEPEDEPQGEERGSTSRLARGSRWTHHGGHMRGGRGGPAGIGRTGEDTFRRGESSTWRGRGPGNEAPRQAQFQPVHEPWGRGGGPRDNRVRCDDNPRGDGGAGGWGRGGRGVRESGGTRSGGWGRGRDGGERDRGGDWPVGMPANGRGGNSVNSTPSYSPLHRDWEFFKTSTSTTGPTFKVMSYNALAPSLANAEARRGRARLPHEGTADLGGDQGFVPIFAFVNNSERFNHKTRTPIPRFAANIHGTQTNIPEARDADIVCLQEVDAKDFKSLFEPALKKCGFAGAFAQCTGDKIDGSAIFVRRERFTILDIDKVQYHPHRDNAGIILMIETVDSEFRLCVASTHILFAPNAGLVKAAQICVLTDRIREMVERHKDFAKREIPIILCGDFNLRPFSHLYDFLLTGETRTDTIEPRYMSGQNALRHNSYRRQGPPRPAPPPPADPKSDDSPATDPDTSDSNTSETDASESDSETFDPTSLALPLQASATSPHILRHPLALTCIYAPHQHTSTGEPHISTWHDMTKEMVDYMFHGRVRGTRTRLHVTRYLKTPVAPGLEKMPSPRQPSDHLALVAEFVIEDEAAWVDPFFLQTYVGFIVGRCWGEFAVVAWTRPLLHHLPLRVTARGCKNVRRKIQRAEIYTFASDEVLWEDKRGKGGEDYASSKGGWK</sequence>
<dbReference type="SUPFAM" id="SSF56219">
    <property type="entry name" value="DNase I-like"/>
    <property type="match status" value="1"/>
</dbReference>
<dbReference type="Pfam" id="PF03372">
    <property type="entry name" value="Exo_endo_phos"/>
    <property type="match status" value="1"/>
</dbReference>
<keyword evidence="3" id="KW-0255">Endonuclease</keyword>
<dbReference type="PANTHER" id="PTHR12121">
    <property type="entry name" value="CARBON CATABOLITE REPRESSOR PROTEIN 4"/>
    <property type="match status" value="1"/>
</dbReference>
<dbReference type="AlphaFoldDB" id="A0A4P9WP20"/>
<feature type="compositionally biased region" description="Low complexity" evidence="1">
    <location>
        <begin position="477"/>
        <end position="492"/>
    </location>
</feature>
<dbReference type="Proteomes" id="UP000269721">
    <property type="component" value="Unassembled WGS sequence"/>
</dbReference>
<keyword evidence="3" id="KW-0540">Nuclease</keyword>
<dbReference type="GO" id="GO:0004519">
    <property type="term" value="F:endonuclease activity"/>
    <property type="evidence" value="ECO:0007669"/>
    <property type="project" value="UniProtKB-KW"/>
</dbReference>
<evidence type="ECO:0000313" key="3">
    <source>
        <dbReference type="EMBL" id="RKO94045.1"/>
    </source>
</evidence>
<dbReference type="GO" id="GO:0000175">
    <property type="term" value="F:3'-5'-RNA exonuclease activity"/>
    <property type="evidence" value="ECO:0007669"/>
    <property type="project" value="TreeGrafter"/>
</dbReference>
<dbReference type="PANTHER" id="PTHR12121:SF34">
    <property type="entry name" value="PROTEIN ANGEL"/>
    <property type="match status" value="1"/>
</dbReference>
<feature type="compositionally biased region" description="Gly residues" evidence="1">
    <location>
        <begin position="61"/>
        <end position="70"/>
    </location>
</feature>
<dbReference type="InterPro" id="IPR050410">
    <property type="entry name" value="CCR4/nocturin_mRNA_transcr"/>
</dbReference>
<feature type="domain" description="Endonuclease/exonuclease/phosphatase" evidence="2">
    <location>
        <begin position="282"/>
        <end position="463"/>
    </location>
</feature>
<feature type="compositionally biased region" description="Pro residues" evidence="1">
    <location>
        <begin position="461"/>
        <end position="471"/>
    </location>
</feature>